<keyword evidence="3" id="KW-1185">Reference proteome</keyword>
<dbReference type="PANTHER" id="PTHR36371">
    <property type="entry name" value="PROTEIN PLASTID TRANSCRIPTIONALLY ACTIVE 10"/>
    <property type="match status" value="1"/>
</dbReference>
<dbReference type="InterPro" id="IPR044967">
    <property type="entry name" value="PTAC10"/>
</dbReference>
<dbReference type="PANTHER" id="PTHR36371:SF1">
    <property type="entry name" value="PROTEIN PLASTID TRANSCRIPTIONALLY ACTIVE 10"/>
    <property type="match status" value="1"/>
</dbReference>
<dbReference type="SUPFAM" id="SSF50249">
    <property type="entry name" value="Nucleic acid-binding proteins"/>
    <property type="match status" value="1"/>
</dbReference>
<dbReference type="GO" id="GO:0003723">
    <property type="term" value="F:RNA binding"/>
    <property type="evidence" value="ECO:0007669"/>
    <property type="project" value="InterPro"/>
</dbReference>
<protein>
    <recommendedName>
        <fullName evidence="1">S1 motif domain-containing protein</fullName>
    </recommendedName>
</protein>
<dbReference type="InterPro" id="IPR012340">
    <property type="entry name" value="NA-bd_OB-fold"/>
</dbReference>
<name>A0AAW1PTB0_9CHLO</name>
<evidence type="ECO:0000259" key="1">
    <source>
        <dbReference type="PROSITE" id="PS50126"/>
    </source>
</evidence>
<reference evidence="2 3" key="1">
    <citation type="journal article" date="2024" name="Nat. Commun.">
        <title>Phylogenomics reveals the evolutionary origins of lichenization in chlorophyte algae.</title>
        <authorList>
            <person name="Puginier C."/>
            <person name="Libourel C."/>
            <person name="Otte J."/>
            <person name="Skaloud P."/>
            <person name="Haon M."/>
            <person name="Grisel S."/>
            <person name="Petersen M."/>
            <person name="Berrin J.G."/>
            <person name="Delaux P.M."/>
            <person name="Dal Grande F."/>
            <person name="Keller J."/>
        </authorList>
    </citation>
    <scope>NUCLEOTIDE SEQUENCE [LARGE SCALE GENOMIC DNA]</scope>
    <source>
        <strain evidence="2 3">SAG 2043</strain>
    </source>
</reference>
<accession>A0AAW1PTB0</accession>
<dbReference type="Proteomes" id="UP001489004">
    <property type="component" value="Unassembled WGS sequence"/>
</dbReference>
<feature type="domain" description="S1 motif" evidence="1">
    <location>
        <begin position="145"/>
        <end position="177"/>
    </location>
</feature>
<dbReference type="GO" id="GO:0000427">
    <property type="term" value="C:plastid-encoded plastid RNA polymerase complex"/>
    <property type="evidence" value="ECO:0007669"/>
    <property type="project" value="InterPro"/>
</dbReference>
<comment type="caution">
    <text evidence="2">The sequence shown here is derived from an EMBL/GenBank/DDBJ whole genome shotgun (WGS) entry which is preliminary data.</text>
</comment>
<organism evidence="2 3">
    <name type="scientific">[Myrmecia] bisecta</name>
    <dbReference type="NCBI Taxonomy" id="41462"/>
    <lineage>
        <taxon>Eukaryota</taxon>
        <taxon>Viridiplantae</taxon>
        <taxon>Chlorophyta</taxon>
        <taxon>core chlorophytes</taxon>
        <taxon>Trebouxiophyceae</taxon>
        <taxon>Trebouxiales</taxon>
        <taxon>Trebouxiaceae</taxon>
        <taxon>Myrmecia</taxon>
    </lineage>
</organism>
<dbReference type="AlphaFoldDB" id="A0AAW1PTB0"/>
<evidence type="ECO:0000313" key="2">
    <source>
        <dbReference type="EMBL" id="KAK9813070.1"/>
    </source>
</evidence>
<dbReference type="EMBL" id="JALJOR010000008">
    <property type="protein sequence ID" value="KAK9813070.1"/>
    <property type="molecule type" value="Genomic_DNA"/>
</dbReference>
<dbReference type="InterPro" id="IPR003029">
    <property type="entry name" value="S1_domain"/>
</dbReference>
<sequence>MQFNSLSKRLACWNFCFGPKRGQPALHTAGVRLPPCRVTNEGQEMIEKELYDKFPEDMIDLGVQYQIPHPERGPLERRVATTYEEALFDEGIVPEEAEYWFTTPEGGWDQERKQIKKAPVVPNETPVAYHIDGEGRIPIETLYEGQELWGTVNRVMLLHGVQVDFGADFDGLIPVSEAQFMELWPWLEVDNKVKVRIARIIDSGLCRFPIICEVLVPAIQHKLNPPEDHEPRWDMRGVPDLDELIKQTGRPYTPTRYFQQTLPSRQEVRTERLAEEWDFDEDSELLPNRLPPRVRADIANMVASS</sequence>
<dbReference type="PROSITE" id="PS50126">
    <property type="entry name" value="S1"/>
    <property type="match status" value="1"/>
</dbReference>
<evidence type="ECO:0000313" key="3">
    <source>
        <dbReference type="Proteomes" id="UP001489004"/>
    </source>
</evidence>
<proteinExistence type="predicted"/>
<gene>
    <name evidence="2" type="ORF">WJX72_008389</name>
</gene>